<evidence type="ECO:0000313" key="1">
    <source>
        <dbReference type="EMBL" id="KRX03632.1"/>
    </source>
</evidence>
<dbReference type="OrthoDB" id="296386at2759"/>
<dbReference type="EMBL" id="LDAU01000129">
    <property type="protein sequence ID" value="KRX03632.1"/>
    <property type="molecule type" value="Genomic_DNA"/>
</dbReference>
<accession>A0A0V0QNS9</accession>
<proteinExistence type="predicted"/>
<evidence type="ECO:0000313" key="2">
    <source>
        <dbReference type="Proteomes" id="UP000054937"/>
    </source>
</evidence>
<name>A0A0V0QNS9_PSEPJ</name>
<dbReference type="AlphaFoldDB" id="A0A0V0QNS9"/>
<reference evidence="1 2" key="1">
    <citation type="journal article" date="2015" name="Sci. Rep.">
        <title>Genome of the facultative scuticociliatosis pathogen Pseudocohnilembus persalinus provides insight into its virulence through horizontal gene transfer.</title>
        <authorList>
            <person name="Xiong J."/>
            <person name="Wang G."/>
            <person name="Cheng J."/>
            <person name="Tian M."/>
            <person name="Pan X."/>
            <person name="Warren A."/>
            <person name="Jiang C."/>
            <person name="Yuan D."/>
            <person name="Miao W."/>
        </authorList>
    </citation>
    <scope>NUCLEOTIDE SEQUENCE [LARGE SCALE GENOMIC DNA]</scope>
    <source>
        <strain evidence="1">36N120E</strain>
    </source>
</reference>
<comment type="caution">
    <text evidence="1">The sequence shown here is derived from an EMBL/GenBank/DDBJ whole genome shotgun (WGS) entry which is preliminary data.</text>
</comment>
<dbReference type="Proteomes" id="UP000054937">
    <property type="component" value="Unassembled WGS sequence"/>
</dbReference>
<organism evidence="1 2">
    <name type="scientific">Pseudocohnilembus persalinus</name>
    <name type="common">Ciliate</name>
    <dbReference type="NCBI Taxonomy" id="266149"/>
    <lineage>
        <taxon>Eukaryota</taxon>
        <taxon>Sar</taxon>
        <taxon>Alveolata</taxon>
        <taxon>Ciliophora</taxon>
        <taxon>Intramacronucleata</taxon>
        <taxon>Oligohymenophorea</taxon>
        <taxon>Scuticociliatia</taxon>
        <taxon>Philasterida</taxon>
        <taxon>Pseudocohnilembidae</taxon>
        <taxon>Pseudocohnilembus</taxon>
    </lineage>
</organism>
<keyword evidence="2" id="KW-1185">Reference proteome</keyword>
<dbReference type="InParanoid" id="A0A0V0QNS9"/>
<gene>
    <name evidence="1" type="ORF">PPERSA_04184</name>
</gene>
<protein>
    <submittedName>
        <fullName evidence="1">Uncharacterized protein</fullName>
    </submittedName>
</protein>
<sequence>MKKKKLTEQSSPKNIYNNLDLKSSINSKTQSMNNYLESNDHILLEMNYNSNREDNSNAKKNLGIQKRLNFEEDVFKDEKNISQQNIKDKIFESPHIINEQDDCNFNSQTQFQSSNQNQRQENLALPKGFQRLISLQAVQNQNQNRTKVKAEKKNRYLVNKYNDTIINSKDNTQKLSNNLNFGTYKIVQSRQNNSYQKFDDPGKQLEYLIERHEQLQVNEIYQNKRRGDLKLSLNEKQLYEVYLSILQGKQLQDNYQNLLSQFQTGHQIITQDIMKEEDYHLGDMIIQFANPDHPHNYNIVKPISHLQKQKIIEKSLNIIDPQNEKEIQQNQILMHAFYQVFEELQNYYTPEEQKQIQILKKEIQGLQVMVKKLKNNVSKKFNKDVVLNPENPVSPFFKLAQIQNREKNKKICTRGKFFVQEELDQQYLSNFSPKEQEFLQTQAPWKQTGNKTNDFFTLFRHFVWIQMARALKFELSDLLSLEPVDKSLRPYRLHPLLWQSTITEMEIQSKIRMDNNFKNQLQNYQVVSPKFQYLKNRIIQLIEEINFKKIARETNQSEINTHILEHGVTEITDFPKLSDQEWILYYDYLIYINEQCLKLRKKYQQNDELALEINRINDTRFKFTKIPKKSTIKKQIYDQQQHNLQVNKQENKQIDTNFQTQRSQGQYDDLVQKSHSIGRKQILRKISKSYRLFFPLIRRA</sequence>